<dbReference type="PANTHER" id="PTHR10044">
    <property type="entry name" value="INHIBITOR OF APOPTOSIS"/>
    <property type="match status" value="1"/>
</dbReference>
<dbReference type="SUPFAM" id="SSF57850">
    <property type="entry name" value="RING/U-box"/>
    <property type="match status" value="1"/>
</dbReference>
<evidence type="ECO:0000313" key="8">
    <source>
        <dbReference type="RefSeq" id="XP_022320190.1"/>
    </source>
</evidence>
<proteinExistence type="predicted"/>
<dbReference type="PROSITE" id="PS50089">
    <property type="entry name" value="ZF_RING_2"/>
    <property type="match status" value="1"/>
</dbReference>
<dbReference type="GO" id="GO:0008270">
    <property type="term" value="F:zinc ion binding"/>
    <property type="evidence" value="ECO:0007669"/>
    <property type="project" value="UniProtKB-KW"/>
</dbReference>
<dbReference type="RefSeq" id="XP_022320190.1">
    <property type="nucleotide sequence ID" value="XM_022464482.1"/>
</dbReference>
<gene>
    <name evidence="8" type="primary">LOC111122639</name>
</gene>
<keyword evidence="2 4" id="KW-0863">Zinc-finger</keyword>
<dbReference type="SMART" id="SM00184">
    <property type="entry name" value="RING"/>
    <property type="match status" value="1"/>
</dbReference>
<evidence type="ECO:0000256" key="3">
    <source>
        <dbReference type="ARBA" id="ARBA00022833"/>
    </source>
</evidence>
<dbReference type="InterPro" id="IPR050784">
    <property type="entry name" value="IAP"/>
</dbReference>
<dbReference type="GO" id="GO:0005634">
    <property type="term" value="C:nucleus"/>
    <property type="evidence" value="ECO:0007669"/>
    <property type="project" value="TreeGrafter"/>
</dbReference>
<reference evidence="8" key="1">
    <citation type="submission" date="2025-08" db="UniProtKB">
        <authorList>
            <consortium name="RefSeq"/>
        </authorList>
    </citation>
    <scope>IDENTIFICATION</scope>
    <source>
        <tissue evidence="8">Whole sample</tissue>
    </source>
</reference>
<dbReference type="GO" id="GO:0005737">
    <property type="term" value="C:cytoplasm"/>
    <property type="evidence" value="ECO:0007669"/>
    <property type="project" value="TreeGrafter"/>
</dbReference>
<dbReference type="InterPro" id="IPR001841">
    <property type="entry name" value="Znf_RING"/>
</dbReference>
<evidence type="ECO:0000256" key="2">
    <source>
        <dbReference type="ARBA" id="ARBA00022771"/>
    </source>
</evidence>
<evidence type="ECO:0000256" key="5">
    <source>
        <dbReference type="SAM" id="MobiDB-lite"/>
    </source>
</evidence>
<dbReference type="GO" id="GO:0051726">
    <property type="term" value="P:regulation of cell cycle"/>
    <property type="evidence" value="ECO:0007669"/>
    <property type="project" value="TreeGrafter"/>
</dbReference>
<evidence type="ECO:0000256" key="1">
    <source>
        <dbReference type="ARBA" id="ARBA00022723"/>
    </source>
</evidence>
<keyword evidence="1" id="KW-0479">Metal-binding</keyword>
<dbReference type="FunFam" id="1.10.1170.10:FF:000002">
    <property type="entry name" value="Baculoviral IAP repeat containing 7"/>
    <property type="match status" value="1"/>
</dbReference>
<dbReference type="Pfam" id="PF13920">
    <property type="entry name" value="zf-C3HC4_3"/>
    <property type="match status" value="1"/>
</dbReference>
<dbReference type="Gene3D" id="3.30.40.10">
    <property type="entry name" value="Zinc/RING finger domain, C3HC4 (zinc finger)"/>
    <property type="match status" value="1"/>
</dbReference>
<dbReference type="OrthoDB" id="6152890at2759"/>
<dbReference type="KEGG" id="cvn:111122639"/>
<dbReference type="AlphaFoldDB" id="A0A8B8CX32"/>
<name>A0A8B8CX32_CRAVI</name>
<feature type="domain" description="RING-type" evidence="6">
    <location>
        <begin position="502"/>
        <end position="546"/>
    </location>
</feature>
<accession>A0A8B8CX32</accession>
<dbReference type="GeneID" id="111122639"/>
<dbReference type="InterPro" id="IPR013083">
    <property type="entry name" value="Znf_RING/FYVE/PHD"/>
</dbReference>
<keyword evidence="3" id="KW-0862">Zinc</keyword>
<keyword evidence="7" id="KW-1185">Reference proteome</keyword>
<feature type="region of interest" description="Disordered" evidence="5">
    <location>
        <begin position="403"/>
        <end position="423"/>
    </location>
</feature>
<evidence type="ECO:0000313" key="7">
    <source>
        <dbReference type="Proteomes" id="UP000694844"/>
    </source>
</evidence>
<dbReference type="Proteomes" id="UP000694844">
    <property type="component" value="Chromosome 3"/>
</dbReference>
<organism evidence="7 8">
    <name type="scientific">Crassostrea virginica</name>
    <name type="common">Eastern oyster</name>
    <dbReference type="NCBI Taxonomy" id="6565"/>
    <lineage>
        <taxon>Eukaryota</taxon>
        <taxon>Metazoa</taxon>
        <taxon>Spiralia</taxon>
        <taxon>Lophotrochozoa</taxon>
        <taxon>Mollusca</taxon>
        <taxon>Bivalvia</taxon>
        <taxon>Autobranchia</taxon>
        <taxon>Pteriomorphia</taxon>
        <taxon>Ostreida</taxon>
        <taxon>Ostreoidea</taxon>
        <taxon>Ostreidae</taxon>
        <taxon>Crassostrea</taxon>
    </lineage>
</organism>
<evidence type="ECO:0000256" key="4">
    <source>
        <dbReference type="PROSITE-ProRule" id="PRU00175"/>
    </source>
</evidence>
<protein>
    <submittedName>
        <fullName evidence="8">Uncharacterized protein LOC111122639 isoform X1</fullName>
    </submittedName>
</protein>
<evidence type="ECO:0000259" key="6">
    <source>
        <dbReference type="PROSITE" id="PS50089"/>
    </source>
</evidence>
<sequence length="558" mass="65235">MVHPPFCLFMSISRENHYKLCVISPFFKRKFTKTKMTADVSQLNGVFPVLLESIFMSSSLAVILIDWNHSFLETSLLRLLQSYLPRWRKRNIRQDVYICLVILALSIMYTNSLKNFAINMENCRIAATSIVVLLSFWLQSKTKSGNTSDQCVGTPTIEVSHKSVGKSLVAVQDQESSASTCCGSGVPQFLLSLLPPASSEPQPEVNIKEELRRDYVKEFRLQFDKEDVSEEKLINAILYLNTLRGGIAAHREMDRLTSAVDHMNYMYMDSRLDDSGFPMEYSYKELRDIVLEEKLCPFKDFDRVVEMHLKTSGFLPSPEEFVDFYHETKGIVELEREVKETRQEMEEVLEKSQRVVEETTQEVVQSRQKNESLQQRLRQQQQALQQHQQALQQHQQALQQHQQAFQQERLTSQQHQQTIQQKDQTIQQKDQTIQQKDQALQQKDRIIQQERQQSEQKDRLLQQERQRVRELEQNPEGEFQRRLREMEEEIRRLSARSQRAMCKICLVEEVEVSFTPCNHLVSCQECASSLTDEELSPSQRKCPMCREDIKGTVRMFFA</sequence>
<dbReference type="PANTHER" id="PTHR10044:SF139">
    <property type="entry name" value="DEATH-ASSOCIATED INHIBITOR OF APOPTOSIS 2"/>
    <property type="match status" value="1"/>
</dbReference>